<name>A0A2M6XDG9_9BACT</name>
<dbReference type="Proteomes" id="UP000228996">
    <property type="component" value="Unassembled WGS sequence"/>
</dbReference>
<evidence type="ECO:0008006" key="3">
    <source>
        <dbReference type="Google" id="ProtNLM"/>
    </source>
</evidence>
<dbReference type="AlphaFoldDB" id="A0A2M6XDG9"/>
<evidence type="ECO:0000313" key="2">
    <source>
        <dbReference type="Proteomes" id="UP000228996"/>
    </source>
</evidence>
<accession>A0A2M6XDG9</accession>
<organism evidence="1 2">
    <name type="scientific">Candidatus Shapirobacteria bacterium CG08_land_8_20_14_0_20_39_18</name>
    <dbReference type="NCBI Taxonomy" id="1974883"/>
    <lineage>
        <taxon>Bacteria</taxon>
        <taxon>Candidatus Shapironibacteriota</taxon>
    </lineage>
</organism>
<sequence>MKLLDLSKLLGRKKSGWIALTPDNTKFLASAKTLKAVMIKTNRLGVSNPTVFKSVNPTYLAVG</sequence>
<gene>
    <name evidence="1" type="ORF">COT44_01865</name>
</gene>
<comment type="caution">
    <text evidence="1">The sequence shown here is derived from an EMBL/GenBank/DDBJ whole genome shotgun (WGS) entry which is preliminary data.</text>
</comment>
<protein>
    <recommendedName>
        <fullName evidence="3">DUF5678 domain-containing protein</fullName>
    </recommendedName>
</protein>
<dbReference type="EMBL" id="PEYO01000010">
    <property type="protein sequence ID" value="PIU03696.1"/>
    <property type="molecule type" value="Genomic_DNA"/>
</dbReference>
<proteinExistence type="predicted"/>
<evidence type="ECO:0000313" key="1">
    <source>
        <dbReference type="EMBL" id="PIU03696.1"/>
    </source>
</evidence>
<reference evidence="2" key="1">
    <citation type="submission" date="2017-09" db="EMBL/GenBank/DDBJ databases">
        <title>Depth-based differentiation of microbial function through sediment-hosted aquifers and enrichment of novel symbionts in the deep terrestrial subsurface.</title>
        <authorList>
            <person name="Probst A.J."/>
            <person name="Ladd B."/>
            <person name="Jarett J.K."/>
            <person name="Geller-Mcgrath D.E."/>
            <person name="Sieber C.M.K."/>
            <person name="Emerson J.B."/>
            <person name="Anantharaman K."/>
            <person name="Thomas B.C."/>
            <person name="Malmstrom R."/>
            <person name="Stieglmeier M."/>
            <person name="Klingl A."/>
            <person name="Woyke T."/>
            <person name="Ryan C.M."/>
            <person name="Banfield J.F."/>
        </authorList>
    </citation>
    <scope>NUCLEOTIDE SEQUENCE [LARGE SCALE GENOMIC DNA]</scope>
</reference>